<keyword evidence="3" id="KW-1185">Reference proteome</keyword>
<dbReference type="AlphaFoldDB" id="A0AAD9SUV8"/>
<dbReference type="EMBL" id="JAUJFL010000001">
    <property type="protein sequence ID" value="KAK2616087.1"/>
    <property type="molecule type" value="Genomic_DNA"/>
</dbReference>
<keyword evidence="1" id="KW-0732">Signal</keyword>
<feature type="signal peptide" evidence="1">
    <location>
        <begin position="1"/>
        <end position="15"/>
    </location>
</feature>
<accession>A0AAD9SUV8</accession>
<dbReference type="Proteomes" id="UP001265746">
    <property type="component" value="Unassembled WGS sequence"/>
</dbReference>
<name>A0AAD9SUV8_PHOAM</name>
<sequence length="138" mass="14697">MRFFAITGLLSLAAALPTADPSQQDNSVARRGDALDHVLAVRADNSNVGFNPFDQTYSWPDTSVTGGGISAQFRATNLNNGNYSFQFWSSAPLNGGNLSYRVSYGGKELAKVVLSPGQTTTVTVPKTGDNFNIYIDAA</sequence>
<evidence type="ECO:0000313" key="3">
    <source>
        <dbReference type="Proteomes" id="UP001265746"/>
    </source>
</evidence>
<comment type="caution">
    <text evidence="2">The sequence shown here is derived from an EMBL/GenBank/DDBJ whole genome shotgun (WGS) entry which is preliminary data.</text>
</comment>
<feature type="chain" id="PRO_5042291501" evidence="1">
    <location>
        <begin position="16"/>
        <end position="138"/>
    </location>
</feature>
<organism evidence="2 3">
    <name type="scientific">Phomopsis amygdali</name>
    <name type="common">Fusicoccum amygdali</name>
    <dbReference type="NCBI Taxonomy" id="1214568"/>
    <lineage>
        <taxon>Eukaryota</taxon>
        <taxon>Fungi</taxon>
        <taxon>Dikarya</taxon>
        <taxon>Ascomycota</taxon>
        <taxon>Pezizomycotina</taxon>
        <taxon>Sordariomycetes</taxon>
        <taxon>Sordariomycetidae</taxon>
        <taxon>Diaporthales</taxon>
        <taxon>Diaporthaceae</taxon>
        <taxon>Diaporthe</taxon>
    </lineage>
</organism>
<evidence type="ECO:0000256" key="1">
    <source>
        <dbReference type="SAM" id="SignalP"/>
    </source>
</evidence>
<proteinExistence type="predicted"/>
<protein>
    <submittedName>
        <fullName evidence="2">Uncharacterized protein</fullName>
    </submittedName>
</protein>
<evidence type="ECO:0000313" key="2">
    <source>
        <dbReference type="EMBL" id="KAK2616087.1"/>
    </source>
</evidence>
<reference evidence="2" key="1">
    <citation type="submission" date="2023-06" db="EMBL/GenBank/DDBJ databases">
        <authorList>
            <person name="Noh H."/>
        </authorList>
    </citation>
    <scope>NUCLEOTIDE SEQUENCE</scope>
    <source>
        <strain evidence="2">DUCC20226</strain>
    </source>
</reference>
<gene>
    <name evidence="2" type="ORF">N8I77_002796</name>
</gene>